<keyword evidence="3" id="KW-1185">Reference proteome</keyword>
<name>A0AA38HYG5_9CUCU</name>
<evidence type="ECO:0000256" key="1">
    <source>
        <dbReference type="SAM" id="MobiDB-lite"/>
    </source>
</evidence>
<sequence>MGSRGFWYLHDVTSPRQRSLKDKPRADYRKSQLRRPENARSGVRKRKGWTRESRWTPERFWLETSRREYEFKWGPPSGRRLFSQGVHRVSEFIQVNHEVILYIIAVTVV</sequence>
<feature type="compositionally biased region" description="Basic and acidic residues" evidence="1">
    <location>
        <begin position="19"/>
        <end position="38"/>
    </location>
</feature>
<dbReference type="AlphaFoldDB" id="A0AA38HYG5"/>
<proteinExistence type="predicted"/>
<feature type="region of interest" description="Disordered" evidence="1">
    <location>
        <begin position="16"/>
        <end position="50"/>
    </location>
</feature>
<organism evidence="2 3">
    <name type="scientific">Zophobas morio</name>
    <dbReference type="NCBI Taxonomy" id="2755281"/>
    <lineage>
        <taxon>Eukaryota</taxon>
        <taxon>Metazoa</taxon>
        <taxon>Ecdysozoa</taxon>
        <taxon>Arthropoda</taxon>
        <taxon>Hexapoda</taxon>
        <taxon>Insecta</taxon>
        <taxon>Pterygota</taxon>
        <taxon>Neoptera</taxon>
        <taxon>Endopterygota</taxon>
        <taxon>Coleoptera</taxon>
        <taxon>Polyphaga</taxon>
        <taxon>Cucujiformia</taxon>
        <taxon>Tenebrionidae</taxon>
        <taxon>Zophobas</taxon>
    </lineage>
</organism>
<dbReference type="EMBL" id="JALNTZ010000007">
    <property type="protein sequence ID" value="KAJ3645931.1"/>
    <property type="molecule type" value="Genomic_DNA"/>
</dbReference>
<protein>
    <submittedName>
        <fullName evidence="2">Uncharacterized protein</fullName>
    </submittedName>
</protein>
<gene>
    <name evidence="2" type="ORF">Zmor_023550</name>
</gene>
<evidence type="ECO:0000313" key="2">
    <source>
        <dbReference type="EMBL" id="KAJ3645931.1"/>
    </source>
</evidence>
<evidence type="ECO:0000313" key="3">
    <source>
        <dbReference type="Proteomes" id="UP001168821"/>
    </source>
</evidence>
<dbReference type="Proteomes" id="UP001168821">
    <property type="component" value="Unassembled WGS sequence"/>
</dbReference>
<accession>A0AA38HYG5</accession>
<comment type="caution">
    <text evidence="2">The sequence shown here is derived from an EMBL/GenBank/DDBJ whole genome shotgun (WGS) entry which is preliminary data.</text>
</comment>
<reference evidence="2" key="1">
    <citation type="journal article" date="2023" name="G3 (Bethesda)">
        <title>Whole genome assemblies of Zophobas morio and Tenebrio molitor.</title>
        <authorList>
            <person name="Kaur S."/>
            <person name="Stinson S.A."/>
            <person name="diCenzo G.C."/>
        </authorList>
    </citation>
    <scope>NUCLEOTIDE SEQUENCE</scope>
    <source>
        <strain evidence="2">QUZm001</strain>
    </source>
</reference>